<dbReference type="Gene3D" id="3.30.930.10">
    <property type="entry name" value="Bira Bifunctional Protein, Domain 2"/>
    <property type="match status" value="1"/>
</dbReference>
<dbReference type="InterPro" id="IPR004408">
    <property type="entry name" value="Biotin_CoA_COase_ligase"/>
</dbReference>
<dbReference type="PANTHER" id="PTHR12835">
    <property type="entry name" value="BIOTIN PROTEIN LIGASE"/>
    <property type="match status" value="1"/>
</dbReference>
<dbReference type="CDD" id="cd16442">
    <property type="entry name" value="BPL"/>
    <property type="match status" value="1"/>
</dbReference>
<evidence type="ECO:0000313" key="3">
    <source>
        <dbReference type="EMBL" id="HGM59130.1"/>
    </source>
</evidence>
<keyword evidence="1 3" id="KW-0436">Ligase</keyword>
<dbReference type="PANTHER" id="PTHR12835:SF5">
    <property type="entry name" value="BIOTIN--PROTEIN LIGASE"/>
    <property type="match status" value="1"/>
</dbReference>
<evidence type="ECO:0000259" key="2">
    <source>
        <dbReference type="PROSITE" id="PS51733"/>
    </source>
</evidence>
<dbReference type="PROSITE" id="PS51733">
    <property type="entry name" value="BPL_LPL_CATALYTIC"/>
    <property type="match status" value="1"/>
</dbReference>
<dbReference type="NCBIfam" id="TIGR00121">
    <property type="entry name" value="birA_ligase"/>
    <property type="match status" value="1"/>
</dbReference>
<dbReference type="EMBL" id="DTAN01000103">
    <property type="protein sequence ID" value="HGU65099.1"/>
    <property type="molecule type" value="Genomic_DNA"/>
</dbReference>
<evidence type="ECO:0000313" key="4">
    <source>
        <dbReference type="EMBL" id="HGU65099.1"/>
    </source>
</evidence>
<sequence>MRCDILFIDRNILAVKTLEILKNTIEIPIQNLAGYTGVSIDELNSVLKELAKYYFIEFSNNRVSWSRADNPSLIKPWGWNIVHEIILGSTQEYIRGCSLWTVVVAELQIYGRGRHGKKWYSNLGGLWCSFRLTIRSDNINYLPLAVPLIIVNILNRYYGINALIKWPNDIIYGNKKLAGLIIEAEALHNMFIANIGIGFNVNNNPPIPGSISLRNIVGYKIPRNGLLSQLIGWIGRLEKLLIEPRKLVDEYLAKLSTLNRMVQVKTSSGTIIGRAVNVNEYGELVMRVNGEEKIFTADEVIELRHID</sequence>
<dbReference type="SUPFAM" id="SSF55681">
    <property type="entry name" value="Class II aaRS and biotin synthetases"/>
    <property type="match status" value="1"/>
</dbReference>
<accession>A0A7C4HCE9</accession>
<organism evidence="3">
    <name type="scientific">Staphylothermus marinus</name>
    <dbReference type="NCBI Taxonomy" id="2280"/>
    <lineage>
        <taxon>Archaea</taxon>
        <taxon>Thermoproteota</taxon>
        <taxon>Thermoprotei</taxon>
        <taxon>Desulfurococcales</taxon>
        <taxon>Desulfurococcaceae</taxon>
        <taxon>Staphylothermus</taxon>
    </lineage>
</organism>
<dbReference type="InterPro" id="IPR045864">
    <property type="entry name" value="aa-tRNA-synth_II/BPL/LPL"/>
</dbReference>
<dbReference type="Pfam" id="PF03099">
    <property type="entry name" value="BPL_LplA_LipB"/>
    <property type="match status" value="1"/>
</dbReference>
<dbReference type="GO" id="GO:0004077">
    <property type="term" value="F:biotin--[biotin carboxyl-carrier protein] ligase activity"/>
    <property type="evidence" value="ECO:0007669"/>
    <property type="project" value="UniProtKB-EC"/>
</dbReference>
<dbReference type="EMBL" id="DTBJ01000052">
    <property type="protein sequence ID" value="HGM59130.1"/>
    <property type="molecule type" value="Genomic_DNA"/>
</dbReference>
<feature type="domain" description="BPL/LPL catalytic" evidence="2">
    <location>
        <begin position="68"/>
        <end position="242"/>
    </location>
</feature>
<dbReference type="EC" id="6.3.4.15" evidence="3"/>
<reference evidence="3" key="1">
    <citation type="journal article" date="2020" name="mSystems">
        <title>Genome- and Community-Level Interaction Insights into Carbon Utilization and Element Cycling Functions of Hydrothermarchaeota in Hydrothermal Sediment.</title>
        <authorList>
            <person name="Zhou Z."/>
            <person name="Liu Y."/>
            <person name="Xu W."/>
            <person name="Pan J."/>
            <person name="Luo Z.H."/>
            <person name="Li M."/>
        </authorList>
    </citation>
    <scope>NUCLEOTIDE SEQUENCE [LARGE SCALE GENOMIC DNA]</scope>
    <source>
        <strain evidence="4">SpSt-622</strain>
        <strain evidence="3">SpSt-642</strain>
    </source>
</reference>
<name>A0A7C4HCE9_STAMA</name>
<dbReference type="GO" id="GO:0005737">
    <property type="term" value="C:cytoplasm"/>
    <property type="evidence" value="ECO:0007669"/>
    <property type="project" value="TreeGrafter"/>
</dbReference>
<proteinExistence type="predicted"/>
<evidence type="ECO:0000256" key="1">
    <source>
        <dbReference type="ARBA" id="ARBA00022598"/>
    </source>
</evidence>
<dbReference type="Gene3D" id="2.30.30.100">
    <property type="match status" value="1"/>
</dbReference>
<gene>
    <name evidence="4" type="ORF">ENT92_02645</name>
    <name evidence="3" type="ORF">ENU14_06085</name>
</gene>
<comment type="caution">
    <text evidence="3">The sequence shown here is derived from an EMBL/GenBank/DDBJ whole genome shotgun (WGS) entry which is preliminary data.</text>
</comment>
<dbReference type="InterPro" id="IPR004143">
    <property type="entry name" value="BPL_LPL_catalytic"/>
</dbReference>
<dbReference type="AlphaFoldDB" id="A0A7C4HCE9"/>
<protein>
    <submittedName>
        <fullName evidence="3">Biotin--[acetyl-CoA-carboxylase] ligase</fullName>
        <ecNumber evidence="3">6.3.4.15</ecNumber>
    </submittedName>
</protein>